<accession>A0A9P4VMW8</accession>
<dbReference type="PANTHER" id="PTHR33112:SF9">
    <property type="entry name" value="HETEROKARYON INCOMPATIBILITY DOMAIN-CONTAINING PROTEIN"/>
    <property type="match status" value="1"/>
</dbReference>
<dbReference type="OrthoDB" id="2958217at2759"/>
<dbReference type="AlphaFoldDB" id="A0A9P4VMW8"/>
<evidence type="ECO:0000313" key="2">
    <source>
        <dbReference type="EMBL" id="KAF2839111.1"/>
    </source>
</evidence>
<proteinExistence type="predicted"/>
<keyword evidence="3" id="KW-1185">Reference proteome</keyword>
<dbReference type="EMBL" id="MU006095">
    <property type="protein sequence ID" value="KAF2839111.1"/>
    <property type="molecule type" value="Genomic_DNA"/>
</dbReference>
<comment type="caution">
    <text evidence="2">The sequence shown here is derived from an EMBL/GenBank/DDBJ whole genome shotgun (WGS) entry which is preliminary data.</text>
</comment>
<organism evidence="2 3">
    <name type="scientific">Patellaria atrata CBS 101060</name>
    <dbReference type="NCBI Taxonomy" id="1346257"/>
    <lineage>
        <taxon>Eukaryota</taxon>
        <taxon>Fungi</taxon>
        <taxon>Dikarya</taxon>
        <taxon>Ascomycota</taxon>
        <taxon>Pezizomycotina</taxon>
        <taxon>Dothideomycetes</taxon>
        <taxon>Dothideomycetes incertae sedis</taxon>
        <taxon>Patellariales</taxon>
        <taxon>Patellariaceae</taxon>
        <taxon>Patellaria</taxon>
    </lineage>
</organism>
<evidence type="ECO:0000313" key="3">
    <source>
        <dbReference type="Proteomes" id="UP000799429"/>
    </source>
</evidence>
<dbReference type="PANTHER" id="PTHR33112">
    <property type="entry name" value="DOMAIN PROTEIN, PUTATIVE-RELATED"/>
    <property type="match status" value="1"/>
</dbReference>
<dbReference type="InterPro" id="IPR010730">
    <property type="entry name" value="HET"/>
</dbReference>
<dbReference type="Proteomes" id="UP000799429">
    <property type="component" value="Unassembled WGS sequence"/>
</dbReference>
<feature type="domain" description="Heterokaryon incompatibility" evidence="1">
    <location>
        <begin position="90"/>
        <end position="148"/>
    </location>
</feature>
<reference evidence="2" key="1">
    <citation type="journal article" date="2020" name="Stud. Mycol.">
        <title>101 Dothideomycetes genomes: a test case for predicting lifestyles and emergence of pathogens.</title>
        <authorList>
            <person name="Haridas S."/>
            <person name="Albert R."/>
            <person name="Binder M."/>
            <person name="Bloem J."/>
            <person name="Labutti K."/>
            <person name="Salamov A."/>
            <person name="Andreopoulos B."/>
            <person name="Baker S."/>
            <person name="Barry K."/>
            <person name="Bills G."/>
            <person name="Bluhm B."/>
            <person name="Cannon C."/>
            <person name="Castanera R."/>
            <person name="Culley D."/>
            <person name="Daum C."/>
            <person name="Ezra D."/>
            <person name="Gonzalez J."/>
            <person name="Henrissat B."/>
            <person name="Kuo A."/>
            <person name="Liang C."/>
            <person name="Lipzen A."/>
            <person name="Lutzoni F."/>
            <person name="Magnuson J."/>
            <person name="Mondo S."/>
            <person name="Nolan M."/>
            <person name="Ohm R."/>
            <person name="Pangilinan J."/>
            <person name="Park H.-J."/>
            <person name="Ramirez L."/>
            <person name="Alfaro M."/>
            <person name="Sun H."/>
            <person name="Tritt A."/>
            <person name="Yoshinaga Y."/>
            <person name="Zwiers L.-H."/>
            <person name="Turgeon B."/>
            <person name="Goodwin S."/>
            <person name="Spatafora J."/>
            <person name="Crous P."/>
            <person name="Grigoriev I."/>
        </authorList>
    </citation>
    <scope>NUCLEOTIDE SEQUENCE</scope>
    <source>
        <strain evidence="2">CBS 101060</strain>
    </source>
</reference>
<protein>
    <recommendedName>
        <fullName evidence="1">Heterokaryon incompatibility domain-containing protein</fullName>
    </recommendedName>
</protein>
<evidence type="ECO:0000259" key="1">
    <source>
        <dbReference type="Pfam" id="PF06985"/>
    </source>
</evidence>
<sequence>MKTQLKTDLFKEHTEHWENLATVDKVSLIAGSVECFSFAISAFQTCLQQHSGCRISSPNYSPTRLLYFNANKEDPFVRLVEPTPGATHLYTALSHCWGGSQILSTAHKTLTESMTAIDWEALPRTFQDGFTVGRQLGIHYLWIDSLCIL</sequence>
<dbReference type="Pfam" id="PF06985">
    <property type="entry name" value="HET"/>
    <property type="match status" value="1"/>
</dbReference>
<gene>
    <name evidence="2" type="ORF">M501DRAFT_764123</name>
</gene>
<name>A0A9P4VMW8_9PEZI</name>